<dbReference type="Gene3D" id="3.40.50.300">
    <property type="entry name" value="P-loop containing nucleotide triphosphate hydrolases"/>
    <property type="match status" value="2"/>
</dbReference>
<keyword evidence="4" id="KW-0143">Chaperone</keyword>
<dbReference type="InterPro" id="IPR001270">
    <property type="entry name" value="ClpA/B"/>
</dbReference>
<dbReference type="PANTHER" id="PTHR11638">
    <property type="entry name" value="ATP-DEPENDENT CLP PROTEASE"/>
    <property type="match status" value="1"/>
</dbReference>
<keyword evidence="7" id="KW-0645">Protease</keyword>
<evidence type="ECO:0000256" key="3">
    <source>
        <dbReference type="ARBA" id="ARBA00022840"/>
    </source>
</evidence>
<dbReference type="CDD" id="cd00009">
    <property type="entry name" value="AAA"/>
    <property type="match status" value="1"/>
</dbReference>
<keyword evidence="2" id="KW-0547">Nucleotide-binding</keyword>
<name>A0A831QPX4_9FLAO</name>
<proteinExistence type="predicted"/>
<dbReference type="GO" id="GO:0016887">
    <property type="term" value="F:ATP hydrolysis activity"/>
    <property type="evidence" value="ECO:0007669"/>
    <property type="project" value="InterPro"/>
</dbReference>
<reference evidence="7" key="1">
    <citation type="journal article" date="2020" name="mSystems">
        <title>Genome- and Community-Level Interaction Insights into Carbon Utilization and Element Cycling Functions of Hydrothermarchaeota in Hydrothermal Sediment.</title>
        <authorList>
            <person name="Zhou Z."/>
            <person name="Liu Y."/>
            <person name="Xu W."/>
            <person name="Pan J."/>
            <person name="Luo Z.H."/>
            <person name="Li M."/>
        </authorList>
    </citation>
    <scope>NUCLEOTIDE SEQUENCE [LARGE SCALE GENOMIC DNA]</scope>
    <source>
        <strain evidence="7">HyVt-345</strain>
    </source>
</reference>
<dbReference type="Proteomes" id="UP000886191">
    <property type="component" value="Unassembled WGS sequence"/>
</dbReference>
<dbReference type="PANTHER" id="PTHR11638:SF18">
    <property type="entry name" value="HEAT SHOCK PROTEIN 104"/>
    <property type="match status" value="1"/>
</dbReference>
<protein>
    <submittedName>
        <fullName evidence="7">ATP-dependent Clp protease ATP-binding subunit</fullName>
    </submittedName>
</protein>
<organism evidence="7">
    <name type="scientific">Pricia antarctica</name>
    <dbReference type="NCBI Taxonomy" id="641691"/>
    <lineage>
        <taxon>Bacteria</taxon>
        <taxon>Pseudomonadati</taxon>
        <taxon>Bacteroidota</taxon>
        <taxon>Flavobacteriia</taxon>
        <taxon>Flavobacteriales</taxon>
        <taxon>Flavobacteriaceae</taxon>
        <taxon>Pricia</taxon>
    </lineage>
</organism>
<dbReference type="GO" id="GO:0034605">
    <property type="term" value="P:cellular response to heat"/>
    <property type="evidence" value="ECO:0007669"/>
    <property type="project" value="TreeGrafter"/>
</dbReference>
<dbReference type="FunFam" id="3.40.50.300:FF:000025">
    <property type="entry name" value="ATP-dependent Clp protease subunit"/>
    <property type="match status" value="1"/>
</dbReference>
<evidence type="ECO:0000256" key="1">
    <source>
        <dbReference type="ARBA" id="ARBA00022737"/>
    </source>
</evidence>
<evidence type="ECO:0000313" key="7">
    <source>
        <dbReference type="EMBL" id="HEA21176.1"/>
    </source>
</evidence>
<dbReference type="SUPFAM" id="SSF52540">
    <property type="entry name" value="P-loop containing nucleoside triphosphate hydrolases"/>
    <property type="match status" value="2"/>
</dbReference>
<dbReference type="Pfam" id="PF00004">
    <property type="entry name" value="AAA"/>
    <property type="match status" value="1"/>
</dbReference>
<dbReference type="InterPro" id="IPR036628">
    <property type="entry name" value="Clp_N_dom_sf"/>
</dbReference>
<gene>
    <name evidence="7" type="ORF">ENH87_09685</name>
</gene>
<dbReference type="Gene3D" id="4.10.860.10">
    <property type="entry name" value="UVR domain"/>
    <property type="match status" value="1"/>
</dbReference>
<accession>A0A831QPX4</accession>
<feature type="domain" description="Clp ATPase C-terminal" evidence="6">
    <location>
        <begin position="727"/>
        <end position="817"/>
    </location>
</feature>
<dbReference type="InterPro" id="IPR041546">
    <property type="entry name" value="ClpA/ClpB_AAA_lid"/>
</dbReference>
<evidence type="ECO:0000256" key="2">
    <source>
        <dbReference type="ARBA" id="ARBA00022741"/>
    </source>
</evidence>
<dbReference type="InterPro" id="IPR027417">
    <property type="entry name" value="P-loop_NTPase"/>
</dbReference>
<dbReference type="SMART" id="SM00382">
    <property type="entry name" value="AAA"/>
    <property type="match status" value="2"/>
</dbReference>
<evidence type="ECO:0000259" key="6">
    <source>
        <dbReference type="SMART" id="SM01086"/>
    </source>
</evidence>
<keyword evidence="1" id="KW-0677">Repeat</keyword>
<dbReference type="GO" id="GO:0006508">
    <property type="term" value="P:proteolysis"/>
    <property type="evidence" value="ECO:0007669"/>
    <property type="project" value="UniProtKB-KW"/>
</dbReference>
<dbReference type="Pfam" id="PF07724">
    <property type="entry name" value="AAA_2"/>
    <property type="match status" value="1"/>
</dbReference>
<dbReference type="SMART" id="SM01086">
    <property type="entry name" value="ClpB_D2-small"/>
    <property type="match status" value="1"/>
</dbReference>
<evidence type="ECO:0000259" key="5">
    <source>
        <dbReference type="SMART" id="SM00382"/>
    </source>
</evidence>
<evidence type="ECO:0000256" key="4">
    <source>
        <dbReference type="ARBA" id="ARBA00023186"/>
    </source>
</evidence>
<dbReference type="SUPFAM" id="SSF81923">
    <property type="entry name" value="Double Clp-N motif"/>
    <property type="match status" value="1"/>
</dbReference>
<dbReference type="InterPro" id="IPR019489">
    <property type="entry name" value="Clp_ATPase_C"/>
</dbReference>
<dbReference type="Gene3D" id="1.10.8.60">
    <property type="match status" value="2"/>
</dbReference>
<feature type="domain" description="AAA+ ATPase" evidence="5">
    <location>
        <begin position="201"/>
        <end position="342"/>
    </location>
</feature>
<dbReference type="InterPro" id="IPR003959">
    <property type="entry name" value="ATPase_AAA_core"/>
</dbReference>
<dbReference type="InterPro" id="IPR003593">
    <property type="entry name" value="AAA+_ATPase"/>
</dbReference>
<feature type="domain" description="AAA+ ATPase" evidence="5">
    <location>
        <begin position="559"/>
        <end position="697"/>
    </location>
</feature>
<keyword evidence="7" id="KW-0378">Hydrolase</keyword>
<dbReference type="GO" id="GO:0008233">
    <property type="term" value="F:peptidase activity"/>
    <property type="evidence" value="ECO:0007669"/>
    <property type="project" value="UniProtKB-KW"/>
</dbReference>
<dbReference type="PRINTS" id="PR00300">
    <property type="entry name" value="CLPPROTEASEA"/>
</dbReference>
<keyword evidence="3 7" id="KW-0067">ATP-binding</keyword>
<dbReference type="Pfam" id="PF17871">
    <property type="entry name" value="AAA_lid_9"/>
    <property type="match status" value="1"/>
</dbReference>
<comment type="caution">
    <text evidence="7">The sequence shown here is derived from an EMBL/GenBank/DDBJ whole genome shotgun (WGS) entry which is preliminary data.</text>
</comment>
<dbReference type="GO" id="GO:0005524">
    <property type="term" value="F:ATP binding"/>
    <property type="evidence" value="ECO:0007669"/>
    <property type="project" value="UniProtKB-KW"/>
</dbReference>
<sequence length="833" mass="92695">MNQELEKAFYIATQIAEENKHESFGPAHLIKASLNRDLSLLRYLHGLGIDVYFIEEWADVHLESYPKGFSRGADITASAAAKMVTVEAENISTTINTEDVDLVCLFVSAITPGVGFDFDQLKSLPISSTELINRLSPKTRGTSNSGLAVESGVIVADTNSSKILKKYTKDLLAEAKKGHYNQIVNRDKELKMISEILSRKSKPNVIVQGDPGVGKTVLIQNLALEIVKGKIVDTLKEANLLEVETSTLLSGASYKGEIEDRLQQIFTEVKTLCKPVIFIDDFHSLLHDASTSQGILNVIKSELNKGEVIIIGAISTDNYRKHIGADVALNRRFEAILLEEADSETTFRVLRSIAKVYTEHHGLNIEEETLREAIRLSKRYLKEKNLPDSALDLIDRTMAAANVSKQSLPGDLNSLKAELTHIKKKTKKLSEAEKIQDIDWLYMGIKNRLSPIILGKLDTEDFFRFTGYIEKLNYVKGLLKSIEDLEKTKRTYINGADLAAMVSNITGIPAGKVQTQERERLMEMEDTLKQRVIGQDNAVQTVVEAIIESRSGLSKEGQPIGSFFFSGPTGTGKTELAKSLAEFLFNDESAIIRFDMSEFKEEHSAALLYGAPPGYVGYEEGGVLVNKIRQKPYSIVLFDEIEKAHQSVFDVFLQILDEGKLSDRLGKEGDFSNAVILFTSNIGSEFITKSIEGGKIPPSDKLLQIMSSYFRPEFLGRITEIVPFAPISKKDAPLIFNLHLNKELLVLTERLGINLEIDEKTKIHLSLEGFSSTYGVRPLKAVIRNKLKRPLSKMIVSGQIKAPQTVQVTLKEKKVIFNIIKRKSTRQQLAASG</sequence>
<dbReference type="Gene3D" id="1.10.1780.10">
    <property type="entry name" value="Clp, N-terminal domain"/>
    <property type="match status" value="1"/>
</dbReference>
<dbReference type="CDD" id="cd19499">
    <property type="entry name" value="RecA-like_ClpB_Hsp104-like"/>
    <property type="match status" value="1"/>
</dbReference>
<dbReference type="Pfam" id="PF10431">
    <property type="entry name" value="ClpB_D2-small"/>
    <property type="match status" value="1"/>
</dbReference>
<dbReference type="GO" id="GO:0005737">
    <property type="term" value="C:cytoplasm"/>
    <property type="evidence" value="ECO:0007669"/>
    <property type="project" value="TreeGrafter"/>
</dbReference>
<dbReference type="InterPro" id="IPR004176">
    <property type="entry name" value="Clp_R_N"/>
</dbReference>
<dbReference type="Pfam" id="PF02861">
    <property type="entry name" value="Clp_N"/>
    <property type="match status" value="1"/>
</dbReference>
<dbReference type="EMBL" id="DRGL01000034">
    <property type="protein sequence ID" value="HEA21176.1"/>
    <property type="molecule type" value="Genomic_DNA"/>
</dbReference>
<dbReference type="AlphaFoldDB" id="A0A831QPX4"/>
<dbReference type="InterPro" id="IPR050130">
    <property type="entry name" value="ClpA_ClpB"/>
</dbReference>